<reference evidence="1" key="1">
    <citation type="submission" date="2022-06" db="EMBL/GenBank/DDBJ databases">
        <title>Aeoliella straminimaris, a novel planctomycete from sediments.</title>
        <authorList>
            <person name="Vitorino I.R."/>
            <person name="Lage O.M."/>
        </authorList>
    </citation>
    <scope>NUCLEOTIDE SEQUENCE</scope>
    <source>
        <strain evidence="1">ICT_H6.2</strain>
    </source>
</reference>
<protein>
    <submittedName>
        <fullName evidence="1">Uncharacterized protein</fullName>
    </submittedName>
</protein>
<dbReference type="PROSITE" id="PS51257">
    <property type="entry name" value="PROKAR_LIPOPROTEIN"/>
    <property type="match status" value="1"/>
</dbReference>
<organism evidence="1 2">
    <name type="scientific">Aeoliella straminimaris</name>
    <dbReference type="NCBI Taxonomy" id="2954799"/>
    <lineage>
        <taxon>Bacteria</taxon>
        <taxon>Pseudomonadati</taxon>
        <taxon>Planctomycetota</taxon>
        <taxon>Planctomycetia</taxon>
        <taxon>Pirellulales</taxon>
        <taxon>Lacipirellulaceae</taxon>
        <taxon>Aeoliella</taxon>
    </lineage>
</organism>
<dbReference type="EMBL" id="JAMXLR010000062">
    <property type="protein sequence ID" value="MCO6045971.1"/>
    <property type="molecule type" value="Genomic_DNA"/>
</dbReference>
<comment type="caution">
    <text evidence="1">The sequence shown here is derived from an EMBL/GenBank/DDBJ whole genome shotgun (WGS) entry which is preliminary data.</text>
</comment>
<gene>
    <name evidence="1" type="ORF">NG895_18890</name>
</gene>
<evidence type="ECO:0000313" key="2">
    <source>
        <dbReference type="Proteomes" id="UP001155241"/>
    </source>
</evidence>
<keyword evidence="2" id="KW-1185">Reference proteome</keyword>
<dbReference type="RefSeq" id="WP_252854086.1">
    <property type="nucleotide sequence ID" value="NZ_JAMXLR010000062.1"/>
</dbReference>
<accession>A0A9X2JHM3</accession>
<evidence type="ECO:0000313" key="1">
    <source>
        <dbReference type="EMBL" id="MCO6045971.1"/>
    </source>
</evidence>
<dbReference type="AlphaFoldDB" id="A0A9X2JHM3"/>
<dbReference type="Proteomes" id="UP001155241">
    <property type="component" value="Unassembled WGS sequence"/>
</dbReference>
<proteinExistence type="predicted"/>
<name>A0A9X2JHM3_9BACT</name>
<sequence>MRNKRSWLRFGIGTLLFLMACTAGYLTGFRFGVEEKQEQVRQQTVSTRIYDVGDLVSLDPDAQVSLADFDSLVDLIVSTVASDSWVENGGPAGEIRPFPKNKSLVVSASGAVHDDLSDLLSQLRRGAYELDPQQLMAVVREISARKLATPHAVKLYNASNSSVHQLVSGHYQSGLALLTKRLGKPQAAYTLDTKEFPTWIAAQQVAVWKQGDSKLFLAHQDVLPEGEALVVGWYEDGMATIRPLSFVPAVADSTGHP</sequence>